<protein>
    <submittedName>
        <fullName evidence="2">Ribosomal L7Ae/L30e/S12e/Gadd45 family protein</fullName>
    </submittedName>
</protein>
<dbReference type="InterPro" id="IPR004038">
    <property type="entry name" value="Ribosomal_eL8/eL30/eS12/Gad45"/>
</dbReference>
<dbReference type="KEGG" id="eio:H9L01_08240"/>
<evidence type="ECO:0000313" key="3">
    <source>
        <dbReference type="Proteomes" id="UP000515928"/>
    </source>
</evidence>
<gene>
    <name evidence="2" type="ORF">H9L01_08240</name>
</gene>
<reference evidence="2 3" key="1">
    <citation type="submission" date="2020-08" db="EMBL/GenBank/DDBJ databases">
        <title>Genome sequence of Erysipelothrix inopinata DSM 15511T.</title>
        <authorList>
            <person name="Hyun D.-W."/>
            <person name="Bae J.-W."/>
        </authorList>
    </citation>
    <scope>NUCLEOTIDE SEQUENCE [LARGE SCALE GENOMIC DNA]</scope>
    <source>
        <strain evidence="2 3">DSM 15511</strain>
    </source>
</reference>
<feature type="domain" description="Ribosomal protein eL8/eL30/eS12/Gadd45" evidence="1">
    <location>
        <begin position="7"/>
        <end position="85"/>
    </location>
</feature>
<evidence type="ECO:0000313" key="2">
    <source>
        <dbReference type="EMBL" id="QNN60353.1"/>
    </source>
</evidence>
<evidence type="ECO:0000259" key="1">
    <source>
        <dbReference type="Pfam" id="PF01248"/>
    </source>
</evidence>
<sequence>MSNNTKLLNSLGLCKRAGKLVHGDELIPAIQKRNVTVVVVADDASDRTRKQILDKCAFYKITVVTGLKRDELSQAIGTMNRVAVGVSDTGLGNLVKKAHTERGGVDSDE</sequence>
<keyword evidence="3" id="KW-1185">Reference proteome</keyword>
<dbReference type="InterPro" id="IPR029064">
    <property type="entry name" value="Ribosomal_eL30-like_sf"/>
</dbReference>
<organism evidence="2 3">
    <name type="scientific">Erysipelothrix inopinata</name>
    <dbReference type="NCBI Taxonomy" id="225084"/>
    <lineage>
        <taxon>Bacteria</taxon>
        <taxon>Bacillati</taxon>
        <taxon>Bacillota</taxon>
        <taxon>Erysipelotrichia</taxon>
        <taxon>Erysipelotrichales</taxon>
        <taxon>Erysipelotrichaceae</taxon>
        <taxon>Erysipelothrix</taxon>
    </lineage>
</organism>
<name>A0A7G9RXM8_9FIRM</name>
<proteinExistence type="predicted"/>
<dbReference type="Gene3D" id="3.30.1330.30">
    <property type="match status" value="1"/>
</dbReference>
<dbReference type="AlphaFoldDB" id="A0A7G9RXM8"/>
<accession>A0A7G9RXM8</accession>
<dbReference type="Proteomes" id="UP000515928">
    <property type="component" value="Chromosome"/>
</dbReference>
<dbReference type="RefSeq" id="WP_187533482.1">
    <property type="nucleotide sequence ID" value="NZ_CBCSHU010000004.1"/>
</dbReference>
<dbReference type="SUPFAM" id="SSF55315">
    <property type="entry name" value="L30e-like"/>
    <property type="match status" value="1"/>
</dbReference>
<dbReference type="EMBL" id="CP060715">
    <property type="protein sequence ID" value="QNN60353.1"/>
    <property type="molecule type" value="Genomic_DNA"/>
</dbReference>
<dbReference type="Pfam" id="PF01248">
    <property type="entry name" value="Ribosomal_L7Ae"/>
    <property type="match status" value="1"/>
</dbReference>